<organism evidence="2 3">
    <name type="scientific">Caenimonas koreensis DSM 17982</name>
    <dbReference type="NCBI Taxonomy" id="1121255"/>
    <lineage>
        <taxon>Bacteria</taxon>
        <taxon>Pseudomonadati</taxon>
        <taxon>Pseudomonadota</taxon>
        <taxon>Betaproteobacteria</taxon>
        <taxon>Burkholderiales</taxon>
        <taxon>Comamonadaceae</taxon>
        <taxon>Caenimonas</taxon>
    </lineage>
</organism>
<dbReference type="OrthoDB" id="9778796at2"/>
<dbReference type="SUPFAM" id="SSF111369">
    <property type="entry name" value="HlyD-like secretion proteins"/>
    <property type="match status" value="1"/>
</dbReference>
<dbReference type="PANTHER" id="PTHR30469:SF15">
    <property type="entry name" value="HLYD FAMILY OF SECRETION PROTEINS"/>
    <property type="match status" value="1"/>
</dbReference>
<dbReference type="AlphaFoldDB" id="A0A844B1F2"/>
<dbReference type="Gene3D" id="1.10.287.470">
    <property type="entry name" value="Helix hairpin bin"/>
    <property type="match status" value="1"/>
</dbReference>
<accession>A0A844B1F2</accession>
<dbReference type="PANTHER" id="PTHR30469">
    <property type="entry name" value="MULTIDRUG RESISTANCE PROTEIN MDTA"/>
    <property type="match status" value="1"/>
</dbReference>
<keyword evidence="3" id="KW-1185">Reference proteome</keyword>
<dbReference type="Proteomes" id="UP000487350">
    <property type="component" value="Unassembled WGS sequence"/>
</dbReference>
<feature type="chain" id="PRO_5033061221" evidence="1">
    <location>
        <begin position="25"/>
        <end position="268"/>
    </location>
</feature>
<protein>
    <submittedName>
        <fullName evidence="2">HlyD family efflux transporter periplasmic adaptor subunit</fullName>
    </submittedName>
</protein>
<dbReference type="Gene3D" id="2.40.50.100">
    <property type="match status" value="1"/>
</dbReference>
<evidence type="ECO:0000313" key="2">
    <source>
        <dbReference type="EMBL" id="MRD47112.1"/>
    </source>
</evidence>
<evidence type="ECO:0000313" key="3">
    <source>
        <dbReference type="Proteomes" id="UP000487350"/>
    </source>
</evidence>
<name>A0A844B1F2_9BURK</name>
<comment type="caution">
    <text evidence="2">The sequence shown here is derived from an EMBL/GenBank/DDBJ whole genome shotgun (WGS) entry which is preliminary data.</text>
</comment>
<dbReference type="Gene3D" id="2.40.30.170">
    <property type="match status" value="1"/>
</dbReference>
<reference evidence="2 3" key="1">
    <citation type="submission" date="2019-11" db="EMBL/GenBank/DDBJ databases">
        <title>Caenimonas koreensis gen. nov., sp. nov., isolated from activated sludge.</title>
        <authorList>
            <person name="Seung H.R."/>
        </authorList>
    </citation>
    <scope>NUCLEOTIDE SEQUENCE [LARGE SCALE GENOMIC DNA]</scope>
    <source>
        <strain evidence="2 3">EMB320</strain>
    </source>
</reference>
<keyword evidence="1" id="KW-0732">Signal</keyword>
<dbReference type="EMBL" id="WJBU01000006">
    <property type="protein sequence ID" value="MRD47112.1"/>
    <property type="molecule type" value="Genomic_DNA"/>
</dbReference>
<dbReference type="GO" id="GO:1990281">
    <property type="term" value="C:efflux pump complex"/>
    <property type="evidence" value="ECO:0007669"/>
    <property type="project" value="TreeGrafter"/>
</dbReference>
<sequence>MTIRTLVNRLGMCLLLAGATAAHAQVKSAPARPAQDEAPAEAAARTTQADKVRVLLVADFETTLSSPTTARISRLGVSMGLPFAAGQTLISFDCEEQQARLVMAKAELVGAQETLDARVRMQGLDQASAVEVAIAAAAVSKARGQVDLNDAQVGQCTIKAPWAGRIAKVHIKSFMSVTPGQPLLDLVKFGPLRLKLNLPSRLVAKVAKGTTFSVAIDETGRSYEARVNAVNSRVDPVSQTVEIEAVLAKAYPDLLPGMSGIASLTSLR</sequence>
<feature type="signal peptide" evidence="1">
    <location>
        <begin position="1"/>
        <end position="24"/>
    </location>
</feature>
<gene>
    <name evidence="2" type="ORF">GHT07_07465</name>
</gene>
<dbReference type="GO" id="GO:0015562">
    <property type="term" value="F:efflux transmembrane transporter activity"/>
    <property type="evidence" value="ECO:0007669"/>
    <property type="project" value="TreeGrafter"/>
</dbReference>
<proteinExistence type="predicted"/>
<evidence type="ECO:0000256" key="1">
    <source>
        <dbReference type="SAM" id="SignalP"/>
    </source>
</evidence>